<dbReference type="STRING" id="1637975.AN957_20570"/>
<dbReference type="PATRIC" id="fig|1637975.4.peg.4090"/>
<dbReference type="Gene3D" id="3.30.70.20">
    <property type="match status" value="2"/>
</dbReference>
<dbReference type="GO" id="GO:0046872">
    <property type="term" value="F:metal ion binding"/>
    <property type="evidence" value="ECO:0007669"/>
    <property type="project" value="UniProtKB-KW"/>
</dbReference>
<evidence type="ECO:0000256" key="4">
    <source>
        <dbReference type="ARBA" id="ARBA00022737"/>
    </source>
</evidence>
<dbReference type="SUPFAM" id="SSF54862">
    <property type="entry name" value="4Fe-4S ferredoxins"/>
    <property type="match status" value="2"/>
</dbReference>
<evidence type="ECO:0000313" key="10">
    <source>
        <dbReference type="Proteomes" id="UP000050996"/>
    </source>
</evidence>
<keyword evidence="2" id="KW-0004">4Fe-4S</keyword>
<keyword evidence="1" id="KW-0813">Transport</keyword>
<dbReference type="GO" id="GO:0051539">
    <property type="term" value="F:4 iron, 4 sulfur cluster binding"/>
    <property type="evidence" value="ECO:0007669"/>
    <property type="project" value="UniProtKB-KW"/>
</dbReference>
<evidence type="ECO:0000256" key="5">
    <source>
        <dbReference type="ARBA" id="ARBA00022982"/>
    </source>
</evidence>
<gene>
    <name evidence="9" type="ORF">AN957_20570</name>
</gene>
<dbReference type="InterPro" id="IPR017900">
    <property type="entry name" value="4Fe4S_Fe_S_CS"/>
</dbReference>
<dbReference type="PROSITE" id="PS00198">
    <property type="entry name" value="4FE4S_FER_1"/>
    <property type="match status" value="2"/>
</dbReference>
<organism evidence="9 10">
    <name type="scientific">Cytobacillus solani</name>
    <dbReference type="NCBI Taxonomy" id="1637975"/>
    <lineage>
        <taxon>Bacteria</taxon>
        <taxon>Bacillati</taxon>
        <taxon>Bacillota</taxon>
        <taxon>Bacilli</taxon>
        <taxon>Bacillales</taxon>
        <taxon>Bacillaceae</taxon>
        <taxon>Cytobacillus</taxon>
    </lineage>
</organism>
<name>A0A0Q3VJC6_9BACI</name>
<dbReference type="RefSeq" id="WP_056685939.1">
    <property type="nucleotide sequence ID" value="NZ_CP041305.1"/>
</dbReference>
<keyword evidence="7" id="KW-0411">Iron-sulfur</keyword>
<keyword evidence="6" id="KW-0408">Iron</keyword>
<feature type="domain" description="4Fe-4S ferredoxin-type" evidence="8">
    <location>
        <begin position="198"/>
        <end position="226"/>
    </location>
</feature>
<keyword evidence="5" id="KW-0249">Electron transport</keyword>
<dbReference type="InterPro" id="IPR017896">
    <property type="entry name" value="4Fe4S_Fe-S-bd"/>
</dbReference>
<evidence type="ECO:0000256" key="2">
    <source>
        <dbReference type="ARBA" id="ARBA00022485"/>
    </source>
</evidence>
<keyword evidence="3" id="KW-0479">Metal-binding</keyword>
<evidence type="ECO:0000256" key="6">
    <source>
        <dbReference type="ARBA" id="ARBA00023004"/>
    </source>
</evidence>
<dbReference type="PANTHER" id="PTHR43687:SF6">
    <property type="entry name" value="L-ASPARTATE SEMIALDEHYDE SULFURTRANSFERASE IRON-SULFUR SUBUNIT"/>
    <property type="match status" value="1"/>
</dbReference>
<evidence type="ECO:0000256" key="3">
    <source>
        <dbReference type="ARBA" id="ARBA00022723"/>
    </source>
</evidence>
<accession>A0A0Q3VJC6</accession>
<keyword evidence="4" id="KW-0677">Repeat</keyword>
<feature type="domain" description="4Fe-4S ferredoxin-type" evidence="8">
    <location>
        <begin position="227"/>
        <end position="256"/>
    </location>
</feature>
<dbReference type="AlphaFoldDB" id="A0A0Q3VJC6"/>
<evidence type="ECO:0000313" key="9">
    <source>
        <dbReference type="EMBL" id="KQL20751.1"/>
    </source>
</evidence>
<dbReference type="EMBL" id="LJIX01000006">
    <property type="protein sequence ID" value="KQL20751.1"/>
    <property type="molecule type" value="Genomic_DNA"/>
</dbReference>
<dbReference type="Pfam" id="PF12837">
    <property type="entry name" value="Fer4_6"/>
    <property type="match status" value="1"/>
</dbReference>
<evidence type="ECO:0000256" key="7">
    <source>
        <dbReference type="ARBA" id="ARBA00023014"/>
    </source>
</evidence>
<sequence>MGLLNRWIESLDYEFRVLDACSRHLSPLSTCSKCFDSCTEAAITFVSGKPIINHEKCTECGDCIVECPAQAIEGFLPKRMIHQNQLIATDEHPPSIRELLVLYKKGVKTLIYEQEVVNTDWKQAVSEANDRLKQLNEPPFSIQRKKGEIKEEKYTRREVFSIWKKEAQSTMKQIAPAKWRFNHRELDLSIFYPNDQFTIISLDTSKCTTCKACQMLCKKNCLQITETDFTLSAQRCSGCMLCQDICPEKAITVEEKIQPAVKISHSLYTKECTTCNSKYKTLSINNDKCVMCKKRESFGTFLK</sequence>
<evidence type="ECO:0000256" key="1">
    <source>
        <dbReference type="ARBA" id="ARBA00022448"/>
    </source>
</evidence>
<keyword evidence="10" id="KW-1185">Reference proteome</keyword>
<dbReference type="Proteomes" id="UP000050996">
    <property type="component" value="Unassembled WGS sequence"/>
</dbReference>
<dbReference type="Pfam" id="PF00037">
    <property type="entry name" value="Fer4"/>
    <property type="match status" value="1"/>
</dbReference>
<feature type="domain" description="4Fe-4S ferredoxin-type" evidence="8">
    <location>
        <begin position="48"/>
        <end position="78"/>
    </location>
</feature>
<comment type="caution">
    <text evidence="9">The sequence shown here is derived from an EMBL/GenBank/DDBJ whole genome shotgun (WGS) entry which is preliminary data.</text>
</comment>
<reference evidence="9 10" key="1">
    <citation type="submission" date="2015-09" db="EMBL/GenBank/DDBJ databases">
        <title>Genome sequencing project for genomic taxonomy and phylogenomics of Bacillus-like bacteria.</title>
        <authorList>
            <person name="Liu B."/>
            <person name="Wang J."/>
            <person name="Zhu Y."/>
            <person name="Liu G."/>
            <person name="Chen Q."/>
            <person name="Chen Z."/>
            <person name="Lan J."/>
            <person name="Che J."/>
            <person name="Ge C."/>
            <person name="Shi H."/>
            <person name="Pan Z."/>
            <person name="Liu X."/>
        </authorList>
    </citation>
    <scope>NUCLEOTIDE SEQUENCE [LARGE SCALE GENOMIC DNA]</scope>
    <source>
        <strain evidence="9 10">FJAT-18043</strain>
    </source>
</reference>
<protein>
    <submittedName>
        <fullName evidence="9">Polyferredoxin</fullName>
    </submittedName>
</protein>
<dbReference type="PANTHER" id="PTHR43687">
    <property type="entry name" value="ADENYLYLSULFATE REDUCTASE, BETA SUBUNIT"/>
    <property type="match status" value="1"/>
</dbReference>
<proteinExistence type="predicted"/>
<evidence type="ECO:0000259" key="8">
    <source>
        <dbReference type="PROSITE" id="PS51379"/>
    </source>
</evidence>
<dbReference type="InterPro" id="IPR050572">
    <property type="entry name" value="Fe-S_Ferredoxin"/>
</dbReference>
<dbReference type="PROSITE" id="PS51379">
    <property type="entry name" value="4FE4S_FER_2"/>
    <property type="match status" value="3"/>
</dbReference>